<dbReference type="GO" id="GO:0016829">
    <property type="term" value="F:lyase activity"/>
    <property type="evidence" value="ECO:0007669"/>
    <property type="project" value="InterPro"/>
</dbReference>
<accession>X1K8K5</accession>
<dbReference type="InterPro" id="IPR002220">
    <property type="entry name" value="DapA-like"/>
</dbReference>
<dbReference type="AlphaFoldDB" id="X1K8K5"/>
<dbReference type="Gene3D" id="3.20.20.70">
    <property type="entry name" value="Aldolase class I"/>
    <property type="match status" value="1"/>
</dbReference>
<sequence length="49" mass="5397">MFKGCYVAIVTPFKRGEVDEDSFRKLIRFCLEKGVNGIVPCGTTGESPT</sequence>
<feature type="non-terminal residue" evidence="1">
    <location>
        <position position="49"/>
    </location>
</feature>
<dbReference type="InterPro" id="IPR013785">
    <property type="entry name" value="Aldolase_TIM"/>
</dbReference>
<organism evidence="1">
    <name type="scientific">marine sediment metagenome</name>
    <dbReference type="NCBI Taxonomy" id="412755"/>
    <lineage>
        <taxon>unclassified sequences</taxon>
        <taxon>metagenomes</taxon>
        <taxon>ecological metagenomes</taxon>
    </lineage>
</organism>
<evidence type="ECO:0008006" key="2">
    <source>
        <dbReference type="Google" id="ProtNLM"/>
    </source>
</evidence>
<gene>
    <name evidence="1" type="ORF">S03H2_63648</name>
</gene>
<proteinExistence type="predicted"/>
<dbReference type="SUPFAM" id="SSF51569">
    <property type="entry name" value="Aldolase"/>
    <property type="match status" value="1"/>
</dbReference>
<evidence type="ECO:0000313" key="1">
    <source>
        <dbReference type="EMBL" id="GAH86564.1"/>
    </source>
</evidence>
<reference evidence="1" key="1">
    <citation type="journal article" date="2014" name="Front. Microbiol.">
        <title>High frequency of phylogenetically diverse reductive dehalogenase-homologous genes in deep subseafloor sedimentary metagenomes.</title>
        <authorList>
            <person name="Kawai M."/>
            <person name="Futagami T."/>
            <person name="Toyoda A."/>
            <person name="Takaki Y."/>
            <person name="Nishi S."/>
            <person name="Hori S."/>
            <person name="Arai W."/>
            <person name="Tsubouchi T."/>
            <person name="Morono Y."/>
            <person name="Uchiyama I."/>
            <person name="Ito T."/>
            <person name="Fujiyama A."/>
            <person name="Inagaki F."/>
            <person name="Takami H."/>
        </authorList>
    </citation>
    <scope>NUCLEOTIDE SEQUENCE</scope>
    <source>
        <strain evidence="1">Expedition CK06-06</strain>
    </source>
</reference>
<name>X1K8K5_9ZZZZ</name>
<dbReference type="EMBL" id="BARU01041260">
    <property type="protein sequence ID" value="GAH86564.1"/>
    <property type="molecule type" value="Genomic_DNA"/>
</dbReference>
<comment type="caution">
    <text evidence="1">The sequence shown here is derived from an EMBL/GenBank/DDBJ whole genome shotgun (WGS) entry which is preliminary data.</text>
</comment>
<protein>
    <recommendedName>
        <fullName evidence="2">4-hydroxy-tetrahydrodipicolinate synthase</fullName>
    </recommendedName>
</protein>
<dbReference type="Pfam" id="PF00701">
    <property type="entry name" value="DHDPS"/>
    <property type="match status" value="1"/>
</dbReference>